<reference evidence="2 3" key="1">
    <citation type="submission" date="2016-03" db="EMBL/GenBank/DDBJ databases">
        <title>How can Kluyveromyces marxianus grow so fast - potential evolutionary course in Saccharomyces Complex revealed by comparative genomics.</title>
        <authorList>
            <person name="Mo W."/>
            <person name="Lu W."/>
            <person name="Yang X."/>
            <person name="Qi J."/>
            <person name="Lv H."/>
        </authorList>
    </citation>
    <scope>NUCLEOTIDE SEQUENCE [LARGE SCALE GENOMIC DNA]</scope>
    <source>
        <strain evidence="2 3">FIM1</strain>
    </source>
</reference>
<dbReference type="Pfam" id="PF13324">
    <property type="entry name" value="GCIP_N"/>
    <property type="match status" value="1"/>
</dbReference>
<dbReference type="Proteomes" id="UP000422736">
    <property type="component" value="Chromosome 1"/>
</dbReference>
<dbReference type="InterPro" id="IPR049317">
    <property type="entry name" value="GCIP-like_N"/>
</dbReference>
<evidence type="ECO:0000259" key="1">
    <source>
        <dbReference type="Pfam" id="PF13324"/>
    </source>
</evidence>
<dbReference type="InterPro" id="IPR026907">
    <property type="entry name" value="GCIP-like"/>
</dbReference>
<dbReference type="Gene3D" id="1.20.1410.10">
    <property type="entry name" value="I/LWEQ domain"/>
    <property type="match status" value="1"/>
</dbReference>
<feature type="domain" description="Cyclin-D1-binding protein 1-like N-terminal" evidence="1">
    <location>
        <begin position="40"/>
        <end position="203"/>
    </location>
</feature>
<keyword evidence="3" id="KW-1185">Reference proteome</keyword>
<organism evidence="2 3">
    <name type="scientific">Kluyveromyces marxianus</name>
    <name type="common">Yeast</name>
    <name type="synonym">Candida kefyr</name>
    <dbReference type="NCBI Taxonomy" id="4911"/>
    <lineage>
        <taxon>Eukaryota</taxon>
        <taxon>Fungi</taxon>
        <taxon>Dikarya</taxon>
        <taxon>Ascomycota</taxon>
        <taxon>Saccharomycotina</taxon>
        <taxon>Saccharomycetes</taxon>
        <taxon>Saccharomycetales</taxon>
        <taxon>Saccharomycetaceae</taxon>
        <taxon>Kluyveromyces</taxon>
    </lineage>
</organism>
<sequence length="351" mass="39589">MPSLTDDVRKLKTEFPYATVESLTSIPKKTNLKDSTALKELSKLSQLIKSNATKLGIISTPDKIFNNEDSFRKQLKDFMDVVFYLLSLVPLFHDSYYADYFVEKVDHEIVSLILSVHKLSDELVEIVNSGDQYKDEEVDLSKDDKLAKFIKERLISIGMLWSQCDNLDLLSRQGNLGLLNQYMSSSVKILQDSIEELSEWLEDPVVNSDPFGMDDNFSEDEEASVEGSNSEEVSDEMISFVNTLLQKSKLLKLLLGSLSKSIEIKKDTATTASSLSELNQLHKSIVSNSDIVISSTLMNTDYATDPEIETAMLAIQNDVKKVTKIVTSLNKADDSKLKWIKVWSNKWDSLN</sequence>
<evidence type="ECO:0000313" key="2">
    <source>
        <dbReference type="EMBL" id="QGN13994.1"/>
    </source>
</evidence>
<reference evidence="2 3" key="2">
    <citation type="submission" date="2019-11" db="EMBL/GenBank/DDBJ databases">
        <authorList>
            <person name="Lu H."/>
        </authorList>
    </citation>
    <scope>NUCLEOTIDE SEQUENCE [LARGE SCALE GENOMIC DNA]</scope>
    <source>
        <strain evidence="2 3">FIM1</strain>
    </source>
</reference>
<accession>A0ABX6ESY4</accession>
<dbReference type="PANTHER" id="PTHR15492">
    <property type="entry name" value="CYCLIN D1-BINDING PROTEIN 1"/>
    <property type="match status" value="1"/>
</dbReference>
<dbReference type="PANTHER" id="PTHR15492:SF1">
    <property type="entry name" value="CYCLIN-D1-BINDING PROTEIN 1"/>
    <property type="match status" value="1"/>
</dbReference>
<protein>
    <submittedName>
        <fullName evidence="2">YLR287C</fullName>
    </submittedName>
</protein>
<proteinExistence type="predicted"/>
<name>A0ABX6ESY4_KLUMA</name>
<dbReference type="EMBL" id="CP015054">
    <property type="protein sequence ID" value="QGN13994.1"/>
    <property type="molecule type" value="Genomic_DNA"/>
</dbReference>
<evidence type="ECO:0000313" key="3">
    <source>
        <dbReference type="Proteomes" id="UP000422736"/>
    </source>
</evidence>
<gene>
    <name evidence="2" type="ORF">FIM1_644</name>
</gene>